<feature type="compositionally biased region" description="Basic and acidic residues" evidence="4">
    <location>
        <begin position="1610"/>
        <end position="1619"/>
    </location>
</feature>
<evidence type="ECO:0000256" key="3">
    <source>
        <dbReference type="PROSITE-ProRule" id="PRU00781"/>
    </source>
</evidence>
<keyword evidence="7" id="KW-1185">Reference proteome</keyword>
<keyword evidence="2 3" id="KW-0067">ATP-binding</keyword>
<dbReference type="Gene3D" id="3.30.800.10">
    <property type="entry name" value="Phosphatidylinositol Phosphate Kinase II Beta"/>
    <property type="match status" value="1"/>
</dbReference>
<feature type="compositionally biased region" description="Low complexity" evidence="4">
    <location>
        <begin position="360"/>
        <end position="369"/>
    </location>
</feature>
<dbReference type="Pfam" id="PF01504">
    <property type="entry name" value="PIP5K"/>
    <property type="match status" value="1"/>
</dbReference>
<feature type="compositionally biased region" description="Basic and acidic residues" evidence="4">
    <location>
        <begin position="731"/>
        <end position="754"/>
    </location>
</feature>
<evidence type="ECO:0000256" key="4">
    <source>
        <dbReference type="SAM" id="MobiDB-lite"/>
    </source>
</evidence>
<dbReference type="GO" id="GO:0005524">
    <property type="term" value="F:ATP binding"/>
    <property type="evidence" value="ECO:0007669"/>
    <property type="project" value="UniProtKB-UniRule"/>
</dbReference>
<dbReference type="Gene3D" id="3.30.810.10">
    <property type="entry name" value="2-Layer Sandwich"/>
    <property type="match status" value="1"/>
</dbReference>
<keyword evidence="3" id="KW-0418">Kinase</keyword>
<feature type="region of interest" description="Disordered" evidence="4">
    <location>
        <begin position="424"/>
        <end position="461"/>
    </location>
</feature>
<dbReference type="PANTHER" id="PTHR45748">
    <property type="entry name" value="1-PHOSPHATIDYLINOSITOL 3-PHOSPHATE 5-KINASE-RELATED"/>
    <property type="match status" value="1"/>
</dbReference>
<feature type="compositionally biased region" description="Polar residues" evidence="4">
    <location>
        <begin position="308"/>
        <end position="317"/>
    </location>
</feature>
<dbReference type="EMBL" id="ML179720">
    <property type="protein sequence ID" value="THU82605.1"/>
    <property type="molecule type" value="Genomic_DNA"/>
</dbReference>
<dbReference type="GO" id="GO:0000329">
    <property type="term" value="C:fungal-type vacuole membrane"/>
    <property type="evidence" value="ECO:0007669"/>
    <property type="project" value="TreeGrafter"/>
</dbReference>
<feature type="region of interest" description="Disordered" evidence="4">
    <location>
        <begin position="216"/>
        <end position="248"/>
    </location>
</feature>
<feature type="compositionally biased region" description="Basic and acidic residues" evidence="4">
    <location>
        <begin position="424"/>
        <end position="434"/>
    </location>
</feature>
<feature type="region of interest" description="Disordered" evidence="4">
    <location>
        <begin position="479"/>
        <end position="521"/>
    </location>
</feature>
<dbReference type="OrthoDB" id="158357at2759"/>
<feature type="compositionally biased region" description="Polar residues" evidence="4">
    <location>
        <begin position="1586"/>
        <end position="1597"/>
    </location>
</feature>
<feature type="region of interest" description="Disordered" evidence="4">
    <location>
        <begin position="1208"/>
        <end position="1289"/>
    </location>
</feature>
<dbReference type="Proteomes" id="UP000297245">
    <property type="component" value="Unassembled WGS sequence"/>
</dbReference>
<accession>A0A4V6T517</accession>
<evidence type="ECO:0000259" key="5">
    <source>
        <dbReference type="PROSITE" id="PS51455"/>
    </source>
</evidence>
<feature type="compositionally biased region" description="Polar residues" evidence="4">
    <location>
        <begin position="1275"/>
        <end position="1284"/>
    </location>
</feature>
<feature type="compositionally biased region" description="Polar residues" evidence="4">
    <location>
        <begin position="1208"/>
        <end position="1229"/>
    </location>
</feature>
<organism evidence="6 7">
    <name type="scientific">Dendrothele bispora (strain CBS 962.96)</name>
    <dbReference type="NCBI Taxonomy" id="1314807"/>
    <lineage>
        <taxon>Eukaryota</taxon>
        <taxon>Fungi</taxon>
        <taxon>Dikarya</taxon>
        <taxon>Basidiomycota</taxon>
        <taxon>Agaricomycotina</taxon>
        <taxon>Agaricomycetes</taxon>
        <taxon>Agaricomycetidae</taxon>
        <taxon>Agaricales</taxon>
        <taxon>Agaricales incertae sedis</taxon>
        <taxon>Dendrothele</taxon>
    </lineage>
</organism>
<evidence type="ECO:0000256" key="1">
    <source>
        <dbReference type="ARBA" id="ARBA00022741"/>
    </source>
</evidence>
<dbReference type="SUPFAM" id="SSF56104">
    <property type="entry name" value="SAICAR synthase-like"/>
    <property type="match status" value="1"/>
</dbReference>
<feature type="region of interest" description="Disordered" evidence="4">
    <location>
        <begin position="1091"/>
        <end position="1183"/>
    </location>
</feature>
<dbReference type="InterPro" id="IPR044769">
    <property type="entry name" value="PIKfyve_PIPKc"/>
</dbReference>
<feature type="region of interest" description="Disordered" evidence="4">
    <location>
        <begin position="1583"/>
        <end position="1662"/>
    </location>
</feature>
<feature type="domain" description="PIPK" evidence="5">
    <location>
        <begin position="1685"/>
        <end position="2013"/>
    </location>
</feature>
<name>A0A4V6T517_DENBC</name>
<dbReference type="InterPro" id="IPR027484">
    <property type="entry name" value="PInositol-4-P-5-kinase_N"/>
</dbReference>
<feature type="compositionally biased region" description="Polar residues" evidence="4">
    <location>
        <begin position="1114"/>
        <end position="1134"/>
    </location>
</feature>
<dbReference type="SMART" id="SM00330">
    <property type="entry name" value="PIPKc"/>
    <property type="match status" value="1"/>
</dbReference>
<evidence type="ECO:0000313" key="7">
    <source>
        <dbReference type="Proteomes" id="UP000297245"/>
    </source>
</evidence>
<feature type="compositionally biased region" description="Polar residues" evidence="4">
    <location>
        <begin position="597"/>
        <end position="625"/>
    </location>
</feature>
<feature type="compositionally biased region" description="Low complexity" evidence="4">
    <location>
        <begin position="626"/>
        <end position="644"/>
    </location>
</feature>
<dbReference type="InterPro" id="IPR027483">
    <property type="entry name" value="PInositol-4-P-4/5-kinase_C_sf"/>
</dbReference>
<feature type="region of interest" description="Disordered" evidence="4">
    <location>
        <begin position="545"/>
        <end position="670"/>
    </location>
</feature>
<dbReference type="GO" id="GO:0000285">
    <property type="term" value="F:1-phosphatidylinositol-3-phosphate 5-kinase activity"/>
    <property type="evidence" value="ECO:0007669"/>
    <property type="project" value="InterPro"/>
</dbReference>
<feature type="compositionally biased region" description="Basic and acidic residues" evidence="4">
    <location>
        <begin position="765"/>
        <end position="793"/>
    </location>
</feature>
<keyword evidence="3" id="KW-0808">Transferase</keyword>
<evidence type="ECO:0000313" key="6">
    <source>
        <dbReference type="EMBL" id="THU82605.1"/>
    </source>
</evidence>
<feature type="compositionally biased region" description="Low complexity" evidence="4">
    <location>
        <begin position="897"/>
        <end position="910"/>
    </location>
</feature>
<gene>
    <name evidence="6" type="ORF">K435DRAFT_445881</name>
</gene>
<dbReference type="PROSITE" id="PS51455">
    <property type="entry name" value="PIPK"/>
    <property type="match status" value="1"/>
</dbReference>
<dbReference type="GO" id="GO:0046854">
    <property type="term" value="P:phosphatidylinositol phosphate biosynthetic process"/>
    <property type="evidence" value="ECO:0007669"/>
    <property type="project" value="TreeGrafter"/>
</dbReference>
<feature type="region of interest" description="Disordered" evidence="4">
    <location>
        <begin position="273"/>
        <end position="335"/>
    </location>
</feature>
<feature type="region of interest" description="Disordered" evidence="4">
    <location>
        <begin position="897"/>
        <end position="917"/>
    </location>
</feature>
<sequence>MICSFTNNVTSLIPFFDAHLMEAKPLPAIPQSPSTLSIQARKHRARFIRFVHSELATTNWFQSNSNSLVEVIQDALDSLPTEDWLADRRKHHQLLLCLAPLGSRWLIPEEDEGFDIIPDTIRLRFQSGVFVWDDARPDGTILYGSPTTDNATTIGGTFQLRGVPSTNDHTLLYTSLKLAIYAHLSLVLEQHLLTDSGVRLTYVPINQHARLRHGLSHKSTKSVGALTLDSEGTTGRDEREPEKETNRKNLKLPINFSKNSLFSFLAKRNLGPSTSLSSPDDVGSSRGGSLDIARTTSPESGADVGITFPQTDNQGHNHANAPSHDDPTSMGGRIRRFSFLPSSSNFSGLSFGHSHGKEGSTSTSHTANTAATAVSTAPNKLMHFNSLLTKIQLQTSEGAFSTSIGVSYPFPILIVKLAEREQERERGRELERKRSLLSKGSKVSAGKKPQPQPLQQHHHHSHLLAGDERTALTSLLGWSSSSANSTSGQGSEPGSESGSGFSSTSGSSTASAATGSIPTKGLGMIGIPGFIRHQEISVLESSHVPLSNPVTDKSNVHVPTAEKRKNKGTETESTLPKVPAEADLGGQSVGGKHEQGASLTSQASDTPAASTSTEASLVSGMSNVGSTSDTASISSLSSASSTTTVKDKDMDKIKKDKEKEKNQKSNYSTCDQPHWRTYRYFDFSSEKSASEQKEKSKGIGRDRHLGQLLEEWVDEAEKACWELALEREREREKELEKEREREKESSSYGHERGEASGSVSGNEEGGEKGKEVSKEKDKLKEREKEKGRTRCEAKVGRHERRYVHGGVRVSVTVRAIKGGKDGDDGVNRAEQENKETSRVIQVWESCSMCGAETQKNEMSYGTYLFSFAKYLELLIYSPVLATISPPLCEHTTSAAVPVSPTSSTATTPSAQSHVSFPTLLAPDPDESVVATKFSTSTSTPKLADERFNIIRHFSTTSLDSGKKDTTKDKKYVISFSLSPVDDVFELRVPRLKVCKDKDREHIGPMISATPSIASSRNSVVSEISALSGFSSVSEASGNSDGGGEDEKRKLRKEIKSWWEGVADHLDALEESTLGDDTEELRALKKALPRLPSADDDYLDFDDDEPSSEPESDSKSITTETTPLAETPSTPTTPKADSVIGKKHKSGASIGGYFNFHPPRVLRSGPQAPPPTPESPLATPPAHAYKRPALLGAFKSMTSIAEITKSQPNANANINLPSTPNVQSSSTPDLNSKPRSDGHGDVHTPSSASFASSGASSSTSTPSSSSVSDATPTPSREQSTSSKVQSPDKPISELLMNLRQTFQKTEQSLYIQLSKTPVSSLNDVRRAFLSSAKGAQRRLAAWQEKHFGKKSKPDNLKVPEPDWWGKACHVLPQGNIVIREDDWGSIIAFTLNTVEYHRELAHMTPNRIEGSLPLSPVEAPSQPQTPSTPEPGTPASSQSSFLSAATATGYKLFRLSANTSPDPDQEDVIWHEPEAYSAVISRKDHPRDPTSLLSLREVLRQKSPAIPDVQLLSASRFGSLGSLKSSKLFGSAESKDTGVNTPPSAWAKPEVQVIKQAAPGEVSGLPGNPTDRLLHELEPLVDRSGELTPTSSRHSSAAGTYGWSGSEGEGSEIRFRRGDKGASLFSVESGSSDTKSDSTIGPETSVSNVSAVLPPKDGPTPAVPPKDIVSSFIESPAPTRSHLSTFASGLTNAMRLVYNPGELISRPTSAAGSNRHGLLSAELSANLLESDAVIERPHIKYDWTIGKRLKFSCTAYYAKQFDTLRRRCGIEDVFLKSLSKSTNWSADGGKSKSNFWKTKDDRFIIKTLVNAWNVADLQVLIELGPSYFRYLESTANKATTLAKLMGFYTIEIRNLETGAVQSKADLLVMENLFYDQKIDKTFDLKGIQGRRVKGATTKGQVSKTLFDGEWIEGLQQSLTLIRPHSKVVLREAIKSDADFLSRSNIMDYSLLLGVDTEHRQIACGLVDTIGSYTFAKTLEYKAKQGLQSAGGKEVTVVPPAEYQERFMNALERYFLACPGMRFPCLMILLF</sequence>
<proteinExistence type="predicted"/>
<evidence type="ECO:0000256" key="2">
    <source>
        <dbReference type="ARBA" id="ARBA00022840"/>
    </source>
</evidence>
<dbReference type="InterPro" id="IPR002498">
    <property type="entry name" value="PInositol-4-P-4/5-kinase_core"/>
</dbReference>
<feature type="region of interest" description="Disordered" evidence="4">
    <location>
        <begin position="350"/>
        <end position="369"/>
    </location>
</feature>
<feature type="compositionally biased region" description="Acidic residues" evidence="4">
    <location>
        <begin position="1093"/>
        <end position="1110"/>
    </location>
</feature>
<dbReference type="CDD" id="cd17300">
    <property type="entry name" value="PIPKc_PIKfyve"/>
    <property type="match status" value="1"/>
</dbReference>
<feature type="compositionally biased region" description="Basic and acidic residues" evidence="4">
    <location>
        <begin position="234"/>
        <end position="247"/>
    </location>
</feature>
<reference evidence="6 7" key="1">
    <citation type="journal article" date="2019" name="Nat. Ecol. Evol.">
        <title>Megaphylogeny resolves global patterns of mushroom evolution.</title>
        <authorList>
            <person name="Varga T."/>
            <person name="Krizsan K."/>
            <person name="Foldi C."/>
            <person name="Dima B."/>
            <person name="Sanchez-Garcia M."/>
            <person name="Sanchez-Ramirez S."/>
            <person name="Szollosi G.J."/>
            <person name="Szarkandi J.G."/>
            <person name="Papp V."/>
            <person name="Albert L."/>
            <person name="Andreopoulos W."/>
            <person name="Angelini C."/>
            <person name="Antonin V."/>
            <person name="Barry K.W."/>
            <person name="Bougher N.L."/>
            <person name="Buchanan P."/>
            <person name="Buyck B."/>
            <person name="Bense V."/>
            <person name="Catcheside P."/>
            <person name="Chovatia M."/>
            <person name="Cooper J."/>
            <person name="Damon W."/>
            <person name="Desjardin D."/>
            <person name="Finy P."/>
            <person name="Geml J."/>
            <person name="Haridas S."/>
            <person name="Hughes K."/>
            <person name="Justo A."/>
            <person name="Karasinski D."/>
            <person name="Kautmanova I."/>
            <person name="Kiss B."/>
            <person name="Kocsube S."/>
            <person name="Kotiranta H."/>
            <person name="LaButti K.M."/>
            <person name="Lechner B.E."/>
            <person name="Liimatainen K."/>
            <person name="Lipzen A."/>
            <person name="Lukacs Z."/>
            <person name="Mihaltcheva S."/>
            <person name="Morgado L.N."/>
            <person name="Niskanen T."/>
            <person name="Noordeloos M.E."/>
            <person name="Ohm R.A."/>
            <person name="Ortiz-Santana B."/>
            <person name="Ovrebo C."/>
            <person name="Racz N."/>
            <person name="Riley R."/>
            <person name="Savchenko A."/>
            <person name="Shiryaev A."/>
            <person name="Soop K."/>
            <person name="Spirin V."/>
            <person name="Szebenyi C."/>
            <person name="Tomsovsky M."/>
            <person name="Tulloss R.E."/>
            <person name="Uehling J."/>
            <person name="Grigoriev I.V."/>
            <person name="Vagvolgyi C."/>
            <person name="Papp T."/>
            <person name="Martin F.M."/>
            <person name="Miettinen O."/>
            <person name="Hibbett D.S."/>
            <person name="Nagy L.G."/>
        </authorList>
    </citation>
    <scope>NUCLEOTIDE SEQUENCE [LARGE SCALE GENOMIC DNA]</scope>
    <source>
        <strain evidence="6 7">CBS 962.96</strain>
    </source>
</reference>
<feature type="compositionally biased region" description="Polar residues" evidence="4">
    <location>
        <begin position="1625"/>
        <end position="1649"/>
    </location>
</feature>
<feature type="compositionally biased region" description="Basic and acidic residues" evidence="4">
    <location>
        <begin position="1231"/>
        <end position="1241"/>
    </location>
</feature>
<feature type="compositionally biased region" description="Low complexity" evidence="4">
    <location>
        <begin position="1243"/>
        <end position="1274"/>
    </location>
</feature>
<feature type="compositionally biased region" description="Basic and acidic residues" evidence="4">
    <location>
        <begin position="560"/>
        <end position="570"/>
    </location>
</feature>
<feature type="region of interest" description="Disordered" evidence="4">
    <location>
        <begin position="1407"/>
        <end position="1440"/>
    </location>
</feature>
<protein>
    <recommendedName>
        <fullName evidence="5">PIPK domain-containing protein</fullName>
    </recommendedName>
</protein>
<dbReference type="PANTHER" id="PTHR45748:SF7">
    <property type="entry name" value="1-PHOSPHATIDYLINOSITOL 3-PHOSPHATE 5-KINASE-RELATED"/>
    <property type="match status" value="1"/>
</dbReference>
<feature type="region of interest" description="Disordered" evidence="4">
    <location>
        <begin position="731"/>
        <end position="793"/>
    </location>
</feature>
<feature type="compositionally biased region" description="Basic and acidic residues" evidence="4">
    <location>
        <begin position="645"/>
        <end position="663"/>
    </location>
</feature>
<keyword evidence="1 3" id="KW-0547">Nucleotide-binding</keyword>
<feature type="compositionally biased region" description="Low complexity" evidence="4">
    <location>
        <begin position="479"/>
        <end position="516"/>
    </location>
</feature>
<dbReference type="GO" id="GO:0010008">
    <property type="term" value="C:endosome membrane"/>
    <property type="evidence" value="ECO:0007669"/>
    <property type="project" value="TreeGrafter"/>
</dbReference>